<dbReference type="GO" id="GO:0015631">
    <property type="term" value="F:tubulin binding"/>
    <property type="evidence" value="ECO:0007669"/>
    <property type="project" value="TreeGrafter"/>
</dbReference>
<evidence type="ECO:0000256" key="1">
    <source>
        <dbReference type="ARBA" id="ARBA00022598"/>
    </source>
</evidence>
<keyword evidence="3" id="KW-0067">ATP-binding</keyword>
<evidence type="ECO:0000313" key="7">
    <source>
        <dbReference type="EMBL" id="TNV84119.1"/>
    </source>
</evidence>
<gene>
    <name evidence="7" type="ORF">FGO68_gene3056</name>
</gene>
<dbReference type="GO" id="GO:0005524">
    <property type="term" value="F:ATP binding"/>
    <property type="evidence" value="ECO:0007669"/>
    <property type="project" value="UniProtKB-KW"/>
</dbReference>
<dbReference type="Proteomes" id="UP000785679">
    <property type="component" value="Unassembled WGS sequence"/>
</dbReference>
<comment type="catalytic activity">
    <reaction evidence="5">
        <text>L-glutamyl-[protein] + L-glutamate + ATP = gamma-L-glutamyl-L-glutamyl-[protein] + ADP + phosphate + H(+)</text>
        <dbReference type="Rhea" id="RHEA:60144"/>
        <dbReference type="Rhea" id="RHEA-COMP:10208"/>
        <dbReference type="Rhea" id="RHEA-COMP:15517"/>
        <dbReference type="ChEBI" id="CHEBI:15378"/>
        <dbReference type="ChEBI" id="CHEBI:29973"/>
        <dbReference type="ChEBI" id="CHEBI:29985"/>
        <dbReference type="ChEBI" id="CHEBI:30616"/>
        <dbReference type="ChEBI" id="CHEBI:43474"/>
        <dbReference type="ChEBI" id="CHEBI:143622"/>
        <dbReference type="ChEBI" id="CHEBI:456216"/>
    </reaction>
    <physiologicalReaction direction="left-to-right" evidence="5">
        <dbReference type="Rhea" id="RHEA:60145"/>
    </physiologicalReaction>
</comment>
<dbReference type="EMBL" id="RRYP01003121">
    <property type="protein sequence ID" value="TNV84119.1"/>
    <property type="molecule type" value="Genomic_DNA"/>
</dbReference>
<evidence type="ECO:0000256" key="6">
    <source>
        <dbReference type="SAM" id="MobiDB-lite"/>
    </source>
</evidence>
<dbReference type="PROSITE" id="PS51221">
    <property type="entry name" value="TTL"/>
    <property type="match status" value="1"/>
</dbReference>
<dbReference type="PANTHER" id="PTHR12241:SF145">
    <property type="entry name" value="TUBULIN POLYGLUTAMYLASE TTLL5"/>
    <property type="match status" value="1"/>
</dbReference>
<feature type="compositionally biased region" description="Polar residues" evidence="6">
    <location>
        <begin position="1"/>
        <end position="15"/>
    </location>
</feature>
<dbReference type="AlphaFoldDB" id="A0A8J8P0V4"/>
<name>A0A8J8P0V4_HALGN</name>
<feature type="compositionally biased region" description="Basic and acidic residues" evidence="6">
    <location>
        <begin position="237"/>
        <end position="258"/>
    </location>
</feature>
<evidence type="ECO:0000256" key="3">
    <source>
        <dbReference type="ARBA" id="ARBA00022840"/>
    </source>
</evidence>
<proteinExistence type="predicted"/>
<keyword evidence="1" id="KW-0436">Ligase</keyword>
<evidence type="ECO:0000256" key="2">
    <source>
        <dbReference type="ARBA" id="ARBA00022741"/>
    </source>
</evidence>
<dbReference type="InterPro" id="IPR004344">
    <property type="entry name" value="TTL/TTLL_fam"/>
</dbReference>
<feature type="compositionally biased region" description="Polar residues" evidence="6">
    <location>
        <begin position="47"/>
        <end position="64"/>
    </location>
</feature>
<protein>
    <recommendedName>
        <fullName evidence="4">Tubulin--tyrosine ligase-like protein 5</fullName>
    </recommendedName>
</protein>
<evidence type="ECO:0000256" key="5">
    <source>
        <dbReference type="ARBA" id="ARBA00049274"/>
    </source>
</evidence>
<dbReference type="OrthoDB" id="443277at2759"/>
<dbReference type="Pfam" id="PF03133">
    <property type="entry name" value="TTL"/>
    <property type="match status" value="1"/>
</dbReference>
<keyword evidence="8" id="KW-1185">Reference proteome</keyword>
<feature type="region of interest" description="Disordered" evidence="6">
    <location>
        <begin position="228"/>
        <end position="342"/>
    </location>
</feature>
<feature type="region of interest" description="Disordered" evidence="6">
    <location>
        <begin position="1"/>
        <end position="64"/>
    </location>
</feature>
<feature type="compositionally biased region" description="Low complexity" evidence="6">
    <location>
        <begin position="327"/>
        <end position="338"/>
    </location>
</feature>
<keyword evidence="2" id="KW-0547">Nucleotide-binding</keyword>
<evidence type="ECO:0000256" key="4">
    <source>
        <dbReference type="ARBA" id="ARBA00041448"/>
    </source>
</evidence>
<evidence type="ECO:0000313" key="8">
    <source>
        <dbReference type="Proteomes" id="UP000785679"/>
    </source>
</evidence>
<accession>A0A8J8P0V4</accession>
<dbReference type="GO" id="GO:0070740">
    <property type="term" value="F:tubulin-glutamic acid ligase activity"/>
    <property type="evidence" value="ECO:0007669"/>
    <property type="project" value="TreeGrafter"/>
</dbReference>
<dbReference type="PANTHER" id="PTHR12241">
    <property type="entry name" value="TUBULIN POLYGLUTAMYLASE"/>
    <property type="match status" value="1"/>
</dbReference>
<dbReference type="Gene3D" id="3.30.470.20">
    <property type="entry name" value="ATP-grasp fold, B domain"/>
    <property type="match status" value="1"/>
</dbReference>
<dbReference type="GO" id="GO:0000226">
    <property type="term" value="P:microtubule cytoskeleton organization"/>
    <property type="evidence" value="ECO:0007669"/>
    <property type="project" value="TreeGrafter"/>
</dbReference>
<comment type="caution">
    <text evidence="7">The sequence shown here is derived from an EMBL/GenBank/DDBJ whole genome shotgun (WGS) entry which is preliminary data.</text>
</comment>
<feature type="compositionally biased region" description="Acidic residues" evidence="6">
    <location>
        <begin position="273"/>
        <end position="298"/>
    </location>
</feature>
<sequence>MNMLQASNSKVFQRTPQKHTSHSFDPLTSGRGGQQPPGLALLKKSYNESSGKVSQQPGNAYSSLQNEGGATFLLSSQKRPTVIRQGSNYSQVNMANKLALPQIQQSIEFARSDQQSGMIIGSAGKRSNGYANASPDHNARAFQRKTSTSATQNKKIIMMLGSSTGQQSSTTTASSLVGTAAVTGAKSVMRGGMAAQLKGEQRPQDFIMQIIQKQQQQQQQEGFTQSIVTSAAVPQRKKIEPISIKEKSHSPQKRRQEDDAFSNGDHNLLNGDEYIDLDDDEMEQDANDYGDYDDEDEANSPQQKSPGKSKRSIKTTQNGRQEKSSRPKSASSNGSSSKYAPENVANQMLLRKDRKIPHSVFKPHADEVVLLHSQVFGMNEHPRVVFSYPKYCLRNDQAPSFLSTDNKLLALETSAPKNVQIMRLSQSDMRKAHMTLGFKMTETTHIYNSVVNSLKTAGCRIVGPASAKWNVMWTGVTRPENLKDMTRFQRVNHFPQSFHLGRKDLMWKNIYKMKKGFPKEYDICPTTYLLPDDYKKLAFDRESDKKNSLYILKPNAASCGKGISVLGPQDQIPKKGGFLVSKYIASPHLIEGLKYDLRIYVLVTSYDPLKVYLFKEGLTRFATEKYSTNMSSLKKRFVHLTNYSVNKRNVEGYVRNQDKAGAASNGAATASENSSKWNLLQLKNQFEKMGIDFKATKHRIKDVIIKTLISVEPHIVNTQSRSTKHRNVCFEVYGFDILLDSKLKPWLLEVNISPSLSSSSPLDKKIKTMLICDTLNLVGITAYDRKKLAKDQEVAVRNRLLGFSEKPATFDQNAQRITQSGLIEPPQNQLVSKIVKTIHKRLPAGIMTESAATVQNLSEEDVQIIIDFEDEQTRRGNFDLIFPLPQNVSYYSQFFELQRMGNDLLWRYLINSTNPSSLGGAAHSSQF</sequence>
<dbReference type="SUPFAM" id="SSF56059">
    <property type="entry name" value="Glutathione synthetase ATP-binding domain-like"/>
    <property type="match status" value="1"/>
</dbReference>
<dbReference type="GO" id="GO:0036064">
    <property type="term" value="C:ciliary basal body"/>
    <property type="evidence" value="ECO:0007669"/>
    <property type="project" value="TreeGrafter"/>
</dbReference>
<reference evidence="7" key="1">
    <citation type="submission" date="2019-06" db="EMBL/GenBank/DDBJ databases">
        <authorList>
            <person name="Zheng W."/>
        </authorList>
    </citation>
    <scope>NUCLEOTIDE SEQUENCE</scope>
    <source>
        <strain evidence="7">QDHG01</strain>
    </source>
</reference>
<organism evidence="7 8">
    <name type="scientific">Halteria grandinella</name>
    <dbReference type="NCBI Taxonomy" id="5974"/>
    <lineage>
        <taxon>Eukaryota</taxon>
        <taxon>Sar</taxon>
        <taxon>Alveolata</taxon>
        <taxon>Ciliophora</taxon>
        <taxon>Intramacronucleata</taxon>
        <taxon>Spirotrichea</taxon>
        <taxon>Stichotrichia</taxon>
        <taxon>Sporadotrichida</taxon>
        <taxon>Halteriidae</taxon>
        <taxon>Halteria</taxon>
    </lineage>
</organism>